<reference evidence="2 3" key="1">
    <citation type="journal article" date="2018" name="Nat. Ecol. Evol.">
        <title>Pezizomycetes genomes reveal the molecular basis of ectomycorrhizal truffle lifestyle.</title>
        <authorList>
            <person name="Murat C."/>
            <person name="Payen T."/>
            <person name="Noel B."/>
            <person name="Kuo A."/>
            <person name="Morin E."/>
            <person name="Chen J."/>
            <person name="Kohler A."/>
            <person name="Krizsan K."/>
            <person name="Balestrini R."/>
            <person name="Da Silva C."/>
            <person name="Montanini B."/>
            <person name="Hainaut M."/>
            <person name="Levati E."/>
            <person name="Barry K.W."/>
            <person name="Belfiori B."/>
            <person name="Cichocki N."/>
            <person name="Clum A."/>
            <person name="Dockter R.B."/>
            <person name="Fauchery L."/>
            <person name="Guy J."/>
            <person name="Iotti M."/>
            <person name="Le Tacon F."/>
            <person name="Lindquist E.A."/>
            <person name="Lipzen A."/>
            <person name="Malagnac F."/>
            <person name="Mello A."/>
            <person name="Molinier V."/>
            <person name="Miyauchi S."/>
            <person name="Poulain J."/>
            <person name="Riccioni C."/>
            <person name="Rubini A."/>
            <person name="Sitrit Y."/>
            <person name="Splivallo R."/>
            <person name="Traeger S."/>
            <person name="Wang M."/>
            <person name="Zifcakova L."/>
            <person name="Wipf D."/>
            <person name="Zambonelli A."/>
            <person name="Paolocci F."/>
            <person name="Nowrousian M."/>
            <person name="Ottonello S."/>
            <person name="Baldrian P."/>
            <person name="Spatafora J.W."/>
            <person name="Henrissat B."/>
            <person name="Nagy L.G."/>
            <person name="Aury J.M."/>
            <person name="Wincker P."/>
            <person name="Grigoriev I.V."/>
            <person name="Bonfante P."/>
            <person name="Martin F.M."/>
        </authorList>
    </citation>
    <scope>NUCLEOTIDE SEQUENCE [LARGE SCALE GENOMIC DNA]</scope>
    <source>
        <strain evidence="2 3">CCBAS932</strain>
    </source>
</reference>
<evidence type="ECO:0000256" key="1">
    <source>
        <dbReference type="SAM" id="MobiDB-lite"/>
    </source>
</evidence>
<feature type="compositionally biased region" description="Low complexity" evidence="1">
    <location>
        <begin position="273"/>
        <end position="286"/>
    </location>
</feature>
<dbReference type="EMBL" id="ML119189">
    <property type="protein sequence ID" value="RPB07243.1"/>
    <property type="molecule type" value="Genomic_DNA"/>
</dbReference>
<sequence length="565" mass="61339">MTTIIEGWLQIPPERNLIGRAAWKIRYVKFGSHSPTTPTSARSAISPTRPTTATGVVGPGGTGAVSGNGLKLSQTPSDRSPQSVGSMLNEMDVAQLPISLTVYKQKNDTEPIIRYPITSIASCYIGDVASRHKKKSVVLPTLVVNLRPEIQLSSSKSFRRRSHDVPGQREGAKREGAAKEILLFRPGPDNVVAIEKWAKEIQAHLIPSSSDSNANQATDPAFRERFSDLNLETPTTSSSMFFMNGEPNTALLSPSLRSRTSNLSSIESDDKGSLMSSSASDMPSPNADEEFPRSSAEGRPPLHLATKLRHSIGAGDSSGIKEEISIQTPIALPPRRETILDRFFSTAPPSPALTSEQAPMNSIARFEALIRDIEYEQSFDTSSTSILINHPRRIPSPTQRALEFVSSGLMKHSPENLERRPSTTYGEETHSFRESQKEAQRELSSKLSVGSIHRTLSRQASEASLGTTASMAGSTGGGVIVETNLSVSNSKRHSLADFSLKRLSTATPPMFPLSGPRRGSHSDIPRISETGDEDDQLSPLTAATPTQSFGHSRVVNRPLFKEFSF</sequence>
<feature type="region of interest" description="Disordered" evidence="1">
    <location>
        <begin position="33"/>
        <end position="85"/>
    </location>
</feature>
<feature type="compositionally biased region" description="Polar residues" evidence="1">
    <location>
        <begin position="33"/>
        <end position="46"/>
    </location>
</feature>
<accession>A0A3N4K9W5</accession>
<feature type="compositionally biased region" description="Gly residues" evidence="1">
    <location>
        <begin position="57"/>
        <end position="66"/>
    </location>
</feature>
<keyword evidence="3" id="KW-1185">Reference proteome</keyword>
<feature type="compositionally biased region" description="Basic and acidic residues" evidence="1">
    <location>
        <begin position="412"/>
        <end position="443"/>
    </location>
</feature>
<feature type="region of interest" description="Disordered" evidence="1">
    <location>
        <begin position="507"/>
        <end position="551"/>
    </location>
</feature>
<feature type="compositionally biased region" description="Polar residues" evidence="1">
    <location>
        <begin position="71"/>
        <end position="85"/>
    </location>
</feature>
<dbReference type="Proteomes" id="UP000277580">
    <property type="component" value="Unassembled WGS sequence"/>
</dbReference>
<name>A0A3N4K9W5_9PEZI</name>
<feature type="region of interest" description="Disordered" evidence="1">
    <location>
        <begin position="409"/>
        <end position="443"/>
    </location>
</feature>
<evidence type="ECO:0000313" key="2">
    <source>
        <dbReference type="EMBL" id="RPB07243.1"/>
    </source>
</evidence>
<feature type="compositionally biased region" description="Low complexity" evidence="1">
    <location>
        <begin position="47"/>
        <end position="56"/>
    </location>
</feature>
<gene>
    <name evidence="2" type="ORF">P167DRAFT_579445</name>
</gene>
<organism evidence="2 3">
    <name type="scientific">Morchella conica CCBAS932</name>
    <dbReference type="NCBI Taxonomy" id="1392247"/>
    <lineage>
        <taxon>Eukaryota</taxon>
        <taxon>Fungi</taxon>
        <taxon>Dikarya</taxon>
        <taxon>Ascomycota</taxon>
        <taxon>Pezizomycotina</taxon>
        <taxon>Pezizomycetes</taxon>
        <taxon>Pezizales</taxon>
        <taxon>Morchellaceae</taxon>
        <taxon>Morchella</taxon>
    </lineage>
</organism>
<dbReference type="OrthoDB" id="5379885at2759"/>
<evidence type="ECO:0000313" key="3">
    <source>
        <dbReference type="Proteomes" id="UP000277580"/>
    </source>
</evidence>
<dbReference type="AlphaFoldDB" id="A0A3N4K9W5"/>
<feature type="region of interest" description="Disordered" evidence="1">
    <location>
        <begin position="251"/>
        <end position="300"/>
    </location>
</feature>
<feature type="compositionally biased region" description="Polar residues" evidence="1">
    <location>
        <begin position="251"/>
        <end position="266"/>
    </location>
</feature>
<protein>
    <submittedName>
        <fullName evidence="2">Uncharacterized protein</fullName>
    </submittedName>
</protein>
<feature type="compositionally biased region" description="Polar residues" evidence="1">
    <location>
        <begin position="538"/>
        <end position="550"/>
    </location>
</feature>
<proteinExistence type="predicted"/>
<dbReference type="InParanoid" id="A0A3N4K9W5"/>